<protein>
    <submittedName>
        <fullName evidence="2">Uncharacterized protein</fullName>
    </submittedName>
</protein>
<dbReference type="Proteomes" id="UP000054324">
    <property type="component" value="Unassembled WGS sequence"/>
</dbReference>
<dbReference type="RefSeq" id="XP_009174286.1">
    <property type="nucleotide sequence ID" value="XM_009176022.1"/>
</dbReference>
<dbReference type="OrthoDB" id="6257969at2759"/>
<dbReference type="EMBL" id="KL596928">
    <property type="protein sequence ID" value="KER21967.1"/>
    <property type="molecule type" value="Genomic_DNA"/>
</dbReference>
<sequence length="66" mass="7593">MHLIGGRTLGHKGKKTDDRSNDNMASEDAEKRLTEYLAKLDVEISALKLLLLKRFNEVRKRNIRKG</sequence>
<dbReference type="GeneID" id="20324004"/>
<organism evidence="2 3">
    <name type="scientific">Opisthorchis viverrini</name>
    <name type="common">Southeast Asian liver fluke</name>
    <dbReference type="NCBI Taxonomy" id="6198"/>
    <lineage>
        <taxon>Eukaryota</taxon>
        <taxon>Metazoa</taxon>
        <taxon>Spiralia</taxon>
        <taxon>Lophotrochozoa</taxon>
        <taxon>Platyhelminthes</taxon>
        <taxon>Trematoda</taxon>
        <taxon>Digenea</taxon>
        <taxon>Opisthorchiida</taxon>
        <taxon>Opisthorchiata</taxon>
        <taxon>Opisthorchiidae</taxon>
        <taxon>Opisthorchis</taxon>
    </lineage>
</organism>
<gene>
    <name evidence="2" type="ORF">T265_09836</name>
</gene>
<accession>A0A074Z8Q7</accession>
<dbReference type="CTD" id="20324004"/>
<feature type="region of interest" description="Disordered" evidence="1">
    <location>
        <begin position="1"/>
        <end position="26"/>
    </location>
</feature>
<keyword evidence="3" id="KW-1185">Reference proteome</keyword>
<evidence type="ECO:0000313" key="2">
    <source>
        <dbReference type="EMBL" id="KER21967.1"/>
    </source>
</evidence>
<proteinExistence type="predicted"/>
<evidence type="ECO:0000313" key="3">
    <source>
        <dbReference type="Proteomes" id="UP000054324"/>
    </source>
</evidence>
<name>A0A074Z8Q7_OPIVI</name>
<evidence type="ECO:0000256" key="1">
    <source>
        <dbReference type="SAM" id="MobiDB-lite"/>
    </source>
</evidence>
<dbReference type="AlphaFoldDB" id="A0A074Z8Q7"/>
<reference evidence="2 3" key="1">
    <citation type="submission" date="2013-11" db="EMBL/GenBank/DDBJ databases">
        <title>Opisthorchis viverrini - life in the bile duct.</title>
        <authorList>
            <person name="Young N.D."/>
            <person name="Nagarajan N."/>
            <person name="Lin S.J."/>
            <person name="Korhonen P.K."/>
            <person name="Jex A.R."/>
            <person name="Hall R.S."/>
            <person name="Safavi-Hemami H."/>
            <person name="Kaewkong W."/>
            <person name="Bertrand D."/>
            <person name="Gao S."/>
            <person name="Seet Q."/>
            <person name="Wongkham S."/>
            <person name="Teh B.T."/>
            <person name="Wongkham C."/>
            <person name="Intapan P.M."/>
            <person name="Maleewong W."/>
            <person name="Yang X."/>
            <person name="Hu M."/>
            <person name="Wang Z."/>
            <person name="Hofmann A."/>
            <person name="Sternberg P.W."/>
            <person name="Tan P."/>
            <person name="Wang J."/>
            <person name="Gasser R.B."/>
        </authorList>
    </citation>
    <scope>NUCLEOTIDE SEQUENCE [LARGE SCALE GENOMIC DNA]</scope>
</reference>
<dbReference type="KEGG" id="ovi:T265_09836"/>